<keyword evidence="3" id="KW-0378">Hydrolase</keyword>
<accession>A0A2P7QZ06</accession>
<evidence type="ECO:0000256" key="5">
    <source>
        <dbReference type="PROSITE-ProRule" id="PRU01240"/>
    </source>
</evidence>
<dbReference type="SUPFAM" id="SSF52743">
    <property type="entry name" value="Subtilisin-like"/>
    <property type="match status" value="1"/>
</dbReference>
<evidence type="ECO:0000256" key="2">
    <source>
        <dbReference type="ARBA" id="ARBA00022670"/>
    </source>
</evidence>
<evidence type="ECO:0000256" key="6">
    <source>
        <dbReference type="SAM" id="MobiDB-lite"/>
    </source>
</evidence>
<dbReference type="InterPro" id="IPR000209">
    <property type="entry name" value="Peptidase_S8/S53_dom"/>
</dbReference>
<dbReference type="InterPro" id="IPR036852">
    <property type="entry name" value="Peptidase_S8/S53_dom_sf"/>
</dbReference>
<comment type="similarity">
    <text evidence="1 5">Belongs to the peptidase S8 family.</text>
</comment>
<feature type="region of interest" description="Disordered" evidence="6">
    <location>
        <begin position="129"/>
        <end position="149"/>
    </location>
</feature>
<dbReference type="EMBL" id="PXYI01000001">
    <property type="protein sequence ID" value="PSJ43202.1"/>
    <property type="molecule type" value="Genomic_DNA"/>
</dbReference>
<dbReference type="Pfam" id="PF00082">
    <property type="entry name" value="Peptidase_S8"/>
    <property type="match status" value="1"/>
</dbReference>
<keyword evidence="2" id="KW-0645">Protease</keyword>
<dbReference type="PROSITE" id="PS51892">
    <property type="entry name" value="SUBTILASE"/>
    <property type="match status" value="1"/>
</dbReference>
<comment type="caution">
    <text evidence="5">Lacks conserved residue(s) required for the propagation of feature annotation.</text>
</comment>
<organism evidence="8 9">
    <name type="scientific">Allosphingosinicella deserti</name>
    <dbReference type="NCBI Taxonomy" id="2116704"/>
    <lineage>
        <taxon>Bacteria</taxon>
        <taxon>Pseudomonadati</taxon>
        <taxon>Pseudomonadota</taxon>
        <taxon>Alphaproteobacteria</taxon>
        <taxon>Sphingomonadales</taxon>
        <taxon>Sphingomonadaceae</taxon>
        <taxon>Allosphingosinicella</taxon>
    </lineage>
</organism>
<dbReference type="Gene3D" id="3.40.50.200">
    <property type="entry name" value="Peptidase S8/S53 domain"/>
    <property type="match status" value="1"/>
</dbReference>
<feature type="domain" description="Peptidase S8/S53" evidence="7">
    <location>
        <begin position="24"/>
        <end position="140"/>
    </location>
</feature>
<protein>
    <recommendedName>
        <fullName evidence="7">Peptidase S8/S53 domain-containing protein</fullName>
    </recommendedName>
</protein>
<dbReference type="GO" id="GO:0004252">
    <property type="term" value="F:serine-type endopeptidase activity"/>
    <property type="evidence" value="ECO:0007669"/>
    <property type="project" value="InterPro"/>
</dbReference>
<evidence type="ECO:0000313" key="9">
    <source>
        <dbReference type="Proteomes" id="UP000241167"/>
    </source>
</evidence>
<dbReference type="Proteomes" id="UP000241167">
    <property type="component" value="Unassembled WGS sequence"/>
</dbReference>
<gene>
    <name evidence="8" type="ORF">C7I55_02125</name>
</gene>
<dbReference type="InterPro" id="IPR050131">
    <property type="entry name" value="Peptidase_S8_subtilisin-like"/>
</dbReference>
<dbReference type="PANTHER" id="PTHR43806:SF11">
    <property type="entry name" value="CEREVISIN-RELATED"/>
    <property type="match status" value="1"/>
</dbReference>
<dbReference type="OrthoDB" id="5405281at2"/>
<dbReference type="AlphaFoldDB" id="A0A2P7QZ06"/>
<dbReference type="PANTHER" id="PTHR43806">
    <property type="entry name" value="PEPTIDASE S8"/>
    <property type="match status" value="1"/>
</dbReference>
<evidence type="ECO:0000313" key="8">
    <source>
        <dbReference type="EMBL" id="PSJ43202.1"/>
    </source>
</evidence>
<sequence>MTAGRPICWPTSPIGRSTWFADRRAPQTIGAHGRQTASLLGARLDGSGGMGVAYDATILSIRVDADGSCAARCRILERDLARGIDYAVEQGADIIALPLASKRRLTVIEPALAGAAAAGILIVAAAGNDGSEQPASPARYAADQRISAS</sequence>
<evidence type="ECO:0000256" key="4">
    <source>
        <dbReference type="ARBA" id="ARBA00022825"/>
    </source>
</evidence>
<proteinExistence type="inferred from homology"/>
<keyword evidence="9" id="KW-1185">Reference proteome</keyword>
<evidence type="ECO:0000256" key="1">
    <source>
        <dbReference type="ARBA" id="ARBA00011073"/>
    </source>
</evidence>
<reference evidence="8 9" key="1">
    <citation type="submission" date="2018-03" db="EMBL/GenBank/DDBJ databases">
        <title>The draft genome of Sphingosinicella sp. GL-C-18.</title>
        <authorList>
            <person name="Liu L."/>
            <person name="Li L."/>
            <person name="Liang L."/>
            <person name="Zhang X."/>
            <person name="Wang T."/>
        </authorList>
    </citation>
    <scope>NUCLEOTIDE SEQUENCE [LARGE SCALE GENOMIC DNA]</scope>
    <source>
        <strain evidence="8 9">GL-C-18</strain>
    </source>
</reference>
<evidence type="ECO:0000259" key="7">
    <source>
        <dbReference type="Pfam" id="PF00082"/>
    </source>
</evidence>
<comment type="caution">
    <text evidence="8">The sequence shown here is derived from an EMBL/GenBank/DDBJ whole genome shotgun (WGS) entry which is preliminary data.</text>
</comment>
<evidence type="ECO:0000256" key="3">
    <source>
        <dbReference type="ARBA" id="ARBA00022801"/>
    </source>
</evidence>
<name>A0A2P7QZ06_9SPHN</name>
<dbReference type="GO" id="GO:0006508">
    <property type="term" value="P:proteolysis"/>
    <property type="evidence" value="ECO:0007669"/>
    <property type="project" value="UniProtKB-KW"/>
</dbReference>
<keyword evidence="4" id="KW-0720">Serine protease</keyword>